<dbReference type="AlphaFoldDB" id="A0A7K1Y3U9"/>
<feature type="chain" id="PRO_5029464420" evidence="2">
    <location>
        <begin position="27"/>
        <end position="278"/>
    </location>
</feature>
<reference evidence="3 4" key="1">
    <citation type="submission" date="2019-11" db="EMBL/GenBank/DDBJ databases">
        <title>Pedobacter sp. HMF7056 Genome sequencing and assembly.</title>
        <authorList>
            <person name="Kang H."/>
            <person name="Kim H."/>
            <person name="Joh K."/>
        </authorList>
    </citation>
    <scope>NUCLEOTIDE SEQUENCE [LARGE SCALE GENOMIC DNA]</scope>
    <source>
        <strain evidence="3 4">HMF7056</strain>
    </source>
</reference>
<dbReference type="InterPro" id="IPR025634">
    <property type="entry name" value="DUF4292"/>
</dbReference>
<keyword evidence="2" id="KW-0732">Signal</keyword>
<name>A0A7K1Y3U9_9SPHI</name>
<dbReference type="Gene3D" id="2.50.20.10">
    <property type="entry name" value="Lipoprotein localisation LolA/LolB/LppX"/>
    <property type="match status" value="1"/>
</dbReference>
<keyword evidence="4" id="KW-1185">Reference proteome</keyword>
<evidence type="ECO:0000313" key="4">
    <source>
        <dbReference type="Proteomes" id="UP000451233"/>
    </source>
</evidence>
<evidence type="ECO:0000256" key="2">
    <source>
        <dbReference type="SAM" id="SignalP"/>
    </source>
</evidence>
<gene>
    <name evidence="3" type="ORF">GS398_21770</name>
</gene>
<dbReference type="Proteomes" id="UP000451233">
    <property type="component" value="Unassembled WGS sequence"/>
</dbReference>
<dbReference type="EMBL" id="WVHS01000007">
    <property type="protein sequence ID" value="MXV17940.1"/>
    <property type="molecule type" value="Genomic_DNA"/>
</dbReference>
<comment type="caution">
    <text evidence="3">The sequence shown here is derived from an EMBL/GenBank/DDBJ whole genome shotgun (WGS) entry which is preliminary data.</text>
</comment>
<feature type="region of interest" description="Disordered" evidence="1">
    <location>
        <begin position="31"/>
        <end position="57"/>
    </location>
</feature>
<feature type="signal peptide" evidence="2">
    <location>
        <begin position="1"/>
        <end position="26"/>
    </location>
</feature>
<proteinExistence type="predicted"/>
<accession>A0A7K1Y3U9</accession>
<dbReference type="PROSITE" id="PS51257">
    <property type="entry name" value="PROKAR_LIPOPROTEIN"/>
    <property type="match status" value="1"/>
</dbReference>
<protein>
    <submittedName>
        <fullName evidence="3">DUF4292 domain-containing protein</fullName>
    </submittedName>
</protein>
<dbReference type="RefSeq" id="WP_160908945.1">
    <property type="nucleotide sequence ID" value="NZ_WVHS01000007.1"/>
</dbReference>
<evidence type="ECO:0000313" key="3">
    <source>
        <dbReference type="EMBL" id="MXV17940.1"/>
    </source>
</evidence>
<dbReference type="Pfam" id="PF14125">
    <property type="entry name" value="DUF4292"/>
    <property type="match status" value="1"/>
</dbReference>
<organism evidence="3 4">
    <name type="scientific">Hufsiella ginkgonis</name>
    <dbReference type="NCBI Taxonomy" id="2695274"/>
    <lineage>
        <taxon>Bacteria</taxon>
        <taxon>Pseudomonadati</taxon>
        <taxon>Bacteroidota</taxon>
        <taxon>Sphingobacteriia</taxon>
        <taxon>Sphingobacteriales</taxon>
        <taxon>Sphingobacteriaceae</taxon>
        <taxon>Hufsiella</taxon>
    </lineage>
</organism>
<sequence length="278" mass="30736">MKRDISTKLFLCLLAIALSGCKAKQAALPPHIPDKPVVTDPPLVESASRPDSSQADKNALFRETVQKSQLSFNTLSFKAKGSLSVDGKENDVTMNIRIRNEKAIWVSVTAVAGLTEIARVMVTPDSVLLINRYAKEYLAKPFSYLHRFAGREITFGRVQAIMAGNILPGLPDTESKVTKYETSTLLAGLFTQVIYTVSLDNAFKVTRTELKDPNARQSLLTTYADFSPESGQRLHHAMTLQSSSGATQIRLDVKYSKVNINEPVEMPFSIPKRFTIVD</sequence>
<evidence type="ECO:0000256" key="1">
    <source>
        <dbReference type="SAM" id="MobiDB-lite"/>
    </source>
</evidence>